<feature type="transmembrane region" description="Helical" evidence="8">
    <location>
        <begin position="213"/>
        <end position="246"/>
    </location>
</feature>
<dbReference type="OrthoDB" id="1675410at2"/>
<feature type="transmembrane region" description="Helical" evidence="8">
    <location>
        <begin position="77"/>
        <end position="101"/>
    </location>
</feature>
<dbReference type="HOGENOM" id="CLU_047547_1_1_9"/>
<dbReference type="Proteomes" id="UP000000269">
    <property type="component" value="Chromosome"/>
</dbReference>
<dbReference type="eggNOG" id="COG0531">
    <property type="taxonomic scope" value="Bacteria"/>
</dbReference>
<evidence type="ECO:0000256" key="2">
    <source>
        <dbReference type="ARBA" id="ARBA00007998"/>
    </source>
</evidence>
<reference evidence="10" key="1">
    <citation type="submission" date="2007-10" db="EMBL/GenBank/DDBJ databases">
        <title>Complete genome of Alkaliphilus oremlandii OhILAs.</title>
        <authorList>
            <person name="Copeland A."/>
            <person name="Lucas S."/>
            <person name="Lapidus A."/>
            <person name="Barry K."/>
            <person name="Detter J.C."/>
            <person name="Glavina del Rio T."/>
            <person name="Hammon N."/>
            <person name="Israni S."/>
            <person name="Dalin E."/>
            <person name="Tice H."/>
            <person name="Pitluck S."/>
            <person name="Chain P."/>
            <person name="Malfatti S."/>
            <person name="Shin M."/>
            <person name="Vergez L."/>
            <person name="Schmutz J."/>
            <person name="Larimer F."/>
            <person name="Land M."/>
            <person name="Hauser L."/>
            <person name="Kyrpides N."/>
            <person name="Mikhailova N."/>
            <person name="Stolz J.F."/>
            <person name="Dawson A."/>
            <person name="Fisher E."/>
            <person name="Crable B."/>
            <person name="Perera E."/>
            <person name="Lisak J."/>
            <person name="Ranganathan M."/>
            <person name="Basu P."/>
            <person name="Richardson P."/>
        </authorList>
    </citation>
    <scope>NUCLEOTIDE SEQUENCE [LARGE SCALE GENOMIC DNA]</scope>
    <source>
        <strain evidence="10">OhILAs</strain>
    </source>
</reference>
<feature type="transmembrane region" description="Helical" evidence="8">
    <location>
        <begin position="266"/>
        <end position="291"/>
    </location>
</feature>
<evidence type="ECO:0000256" key="5">
    <source>
        <dbReference type="ARBA" id="ARBA00022692"/>
    </source>
</evidence>
<comment type="subcellular location">
    <subcellularLocation>
        <location evidence="1">Membrane</location>
        <topology evidence="1">Multi-pass membrane protein</topology>
    </subcellularLocation>
</comment>
<proteinExistence type="inferred from homology"/>
<dbReference type="GO" id="GO:0016020">
    <property type="term" value="C:membrane"/>
    <property type="evidence" value="ECO:0007669"/>
    <property type="project" value="UniProtKB-SubCell"/>
</dbReference>
<gene>
    <name evidence="9" type="ordered locus">Clos_2720</name>
</gene>
<dbReference type="PANTHER" id="PTHR34975">
    <property type="entry name" value="SPORE GERMINATION PROTEIN A2"/>
    <property type="match status" value="1"/>
</dbReference>
<dbReference type="KEGG" id="aoe:Clos_2720"/>
<keyword evidence="3" id="KW-0813">Transport</keyword>
<keyword evidence="5 8" id="KW-0812">Transmembrane</keyword>
<feature type="transmembrane region" description="Helical" evidence="8">
    <location>
        <begin position="36"/>
        <end position="57"/>
    </location>
</feature>
<feature type="transmembrane region" description="Helical" evidence="8">
    <location>
        <begin position="333"/>
        <end position="352"/>
    </location>
</feature>
<feature type="transmembrane region" description="Helical" evidence="8">
    <location>
        <begin position="303"/>
        <end position="321"/>
    </location>
</feature>
<feature type="transmembrane region" description="Helical" evidence="8">
    <location>
        <begin position="180"/>
        <end position="201"/>
    </location>
</feature>
<evidence type="ECO:0000256" key="7">
    <source>
        <dbReference type="ARBA" id="ARBA00023136"/>
    </source>
</evidence>
<evidence type="ECO:0000313" key="10">
    <source>
        <dbReference type="Proteomes" id="UP000000269"/>
    </source>
</evidence>
<keyword evidence="7 8" id="KW-0472">Membrane</keyword>
<dbReference type="EMBL" id="CP000853">
    <property type="protein sequence ID" value="ABW20251.1"/>
    <property type="molecule type" value="Genomic_DNA"/>
</dbReference>
<evidence type="ECO:0000256" key="6">
    <source>
        <dbReference type="ARBA" id="ARBA00022989"/>
    </source>
</evidence>
<dbReference type="Pfam" id="PF03845">
    <property type="entry name" value="Spore_permease"/>
    <property type="match status" value="1"/>
</dbReference>
<dbReference type="GO" id="GO:0009847">
    <property type="term" value="P:spore germination"/>
    <property type="evidence" value="ECO:0007669"/>
    <property type="project" value="InterPro"/>
</dbReference>
<comment type="similarity">
    <text evidence="2">Belongs to the amino acid-polyamine-organocation (APC) superfamily. Spore germination protein (SGP) (TC 2.A.3.9) family.</text>
</comment>
<keyword evidence="6 8" id="KW-1133">Transmembrane helix</keyword>
<feature type="transmembrane region" description="Helical" evidence="8">
    <location>
        <begin position="12"/>
        <end position="30"/>
    </location>
</feature>
<dbReference type="RefSeq" id="WP_012160558.1">
    <property type="nucleotide sequence ID" value="NC_009922.1"/>
</dbReference>
<feature type="transmembrane region" description="Helical" evidence="8">
    <location>
        <begin position="143"/>
        <end position="160"/>
    </location>
</feature>
<dbReference type="NCBIfam" id="TIGR00912">
    <property type="entry name" value="2A0309"/>
    <property type="match status" value="1"/>
</dbReference>
<accession>A8MKB9</accession>
<feature type="transmembrane region" description="Helical" evidence="8">
    <location>
        <begin position="113"/>
        <end position="131"/>
    </location>
</feature>
<keyword evidence="10" id="KW-1185">Reference proteome</keyword>
<dbReference type="AlphaFoldDB" id="A8MKB9"/>
<evidence type="ECO:0000256" key="3">
    <source>
        <dbReference type="ARBA" id="ARBA00022448"/>
    </source>
</evidence>
<keyword evidence="4" id="KW-0309">Germination</keyword>
<protein>
    <submittedName>
        <fullName evidence="9">Spore germination protein</fullName>
    </submittedName>
</protein>
<evidence type="ECO:0000256" key="8">
    <source>
        <dbReference type="SAM" id="Phobius"/>
    </source>
</evidence>
<dbReference type="PANTHER" id="PTHR34975:SF2">
    <property type="entry name" value="SPORE GERMINATION PROTEIN A2"/>
    <property type="match status" value="1"/>
</dbReference>
<dbReference type="STRING" id="350688.Clos_2720"/>
<evidence type="ECO:0000256" key="4">
    <source>
        <dbReference type="ARBA" id="ARBA00022544"/>
    </source>
</evidence>
<sequence length="366" mass="41078">MNKEVISTRQGISIMILFLIGTTLVAGGANKAQQDAWISISFAILMAIPLCFMYSRITTLLYGKNLFEIVEILFGRILGKIITILYTWYFFHIGSLVIRNITEFIQVVSFPDTPQPFVAIFMGLVVIYMIKSGIEGLGRWTEFVLPVVLFTLIIIIFLSAPKVNLMNLRPILYNGFKPVFQGAVSLIIFPFAETIVFTVVFSSLQNHRKSFKIYFVSILIAGLVIFSISIRNILVLGASSIGTLYFPSYSAVSLIDIGDFLQRIEVIVSVTLIVSSIAKLSVFLFATSLGIAQIFNLKNYTSIATPICLLMINLSIIIYGSTMEMFHWIERFLPYYSIPFQLIIPLCIWITAEIKGKSYNATSKNP</sequence>
<name>A8MKB9_ALKOO</name>
<dbReference type="InterPro" id="IPR004761">
    <property type="entry name" value="Spore_GerAB"/>
</dbReference>
<evidence type="ECO:0000256" key="1">
    <source>
        <dbReference type="ARBA" id="ARBA00004141"/>
    </source>
</evidence>
<organism evidence="9 10">
    <name type="scientific">Alkaliphilus oremlandii (strain OhILAs)</name>
    <name type="common">Clostridium oremlandii (strain OhILAs)</name>
    <dbReference type="NCBI Taxonomy" id="350688"/>
    <lineage>
        <taxon>Bacteria</taxon>
        <taxon>Bacillati</taxon>
        <taxon>Bacillota</taxon>
        <taxon>Clostridia</taxon>
        <taxon>Peptostreptococcales</taxon>
        <taxon>Natronincolaceae</taxon>
        <taxon>Alkaliphilus</taxon>
    </lineage>
</organism>
<evidence type="ECO:0000313" key="9">
    <source>
        <dbReference type="EMBL" id="ABW20251.1"/>
    </source>
</evidence>